<dbReference type="CDD" id="cd00130">
    <property type="entry name" value="PAS"/>
    <property type="match status" value="1"/>
</dbReference>
<dbReference type="InterPro" id="IPR003594">
    <property type="entry name" value="HATPase_dom"/>
</dbReference>
<dbReference type="AlphaFoldDB" id="A0A127JP82"/>
<dbReference type="PROSITE" id="PS50112">
    <property type="entry name" value="PAS"/>
    <property type="match status" value="1"/>
</dbReference>
<evidence type="ECO:0000256" key="4">
    <source>
        <dbReference type="ARBA" id="ARBA00022679"/>
    </source>
</evidence>
<dbReference type="GO" id="GO:0007234">
    <property type="term" value="P:osmosensory signaling via phosphorelay pathway"/>
    <property type="evidence" value="ECO:0007669"/>
    <property type="project" value="TreeGrafter"/>
</dbReference>
<dbReference type="SUPFAM" id="SSF55874">
    <property type="entry name" value="ATPase domain of HSP90 chaperone/DNA topoisomerase II/histidine kinase"/>
    <property type="match status" value="1"/>
</dbReference>
<dbReference type="Pfam" id="PF13426">
    <property type="entry name" value="PAS_9"/>
    <property type="match status" value="1"/>
</dbReference>
<evidence type="ECO:0000256" key="5">
    <source>
        <dbReference type="ARBA" id="ARBA00022777"/>
    </source>
</evidence>
<dbReference type="GO" id="GO:0030295">
    <property type="term" value="F:protein kinase activator activity"/>
    <property type="evidence" value="ECO:0007669"/>
    <property type="project" value="TreeGrafter"/>
</dbReference>
<keyword evidence="4" id="KW-0808">Transferase</keyword>
<dbReference type="Gene3D" id="3.30.450.20">
    <property type="entry name" value="PAS domain"/>
    <property type="match status" value="4"/>
</dbReference>
<dbReference type="SMART" id="SM00388">
    <property type="entry name" value="HisKA"/>
    <property type="match status" value="1"/>
</dbReference>
<dbReference type="InterPro" id="IPR050351">
    <property type="entry name" value="BphY/WalK/GraS-like"/>
</dbReference>
<name>A0A127JP82_9BURK</name>
<dbReference type="InterPro" id="IPR003661">
    <property type="entry name" value="HisK_dim/P_dom"/>
</dbReference>
<dbReference type="PROSITE" id="PS50113">
    <property type="entry name" value="PAC"/>
    <property type="match status" value="3"/>
</dbReference>
<dbReference type="GO" id="GO:0000155">
    <property type="term" value="F:phosphorelay sensor kinase activity"/>
    <property type="evidence" value="ECO:0007669"/>
    <property type="project" value="InterPro"/>
</dbReference>
<accession>A0A127JP82</accession>
<dbReference type="SMART" id="SM00086">
    <property type="entry name" value="PAC"/>
    <property type="match status" value="4"/>
</dbReference>
<feature type="domain" description="PAC" evidence="9">
    <location>
        <begin position="346"/>
        <end position="398"/>
    </location>
</feature>
<keyword evidence="5" id="KW-0418">Kinase</keyword>
<evidence type="ECO:0000256" key="6">
    <source>
        <dbReference type="ARBA" id="ARBA00023136"/>
    </source>
</evidence>
<evidence type="ECO:0000259" key="8">
    <source>
        <dbReference type="PROSITE" id="PS50112"/>
    </source>
</evidence>
<organism evidence="10 11">
    <name type="scientific">Ramlibacter tataouinensis</name>
    <dbReference type="NCBI Taxonomy" id="94132"/>
    <lineage>
        <taxon>Bacteria</taxon>
        <taxon>Pseudomonadati</taxon>
        <taxon>Pseudomonadota</taxon>
        <taxon>Betaproteobacteria</taxon>
        <taxon>Burkholderiales</taxon>
        <taxon>Comamonadaceae</taxon>
        <taxon>Ramlibacter</taxon>
    </lineage>
</organism>
<dbReference type="PANTHER" id="PTHR42878:SF13">
    <property type="entry name" value="HISTIDINE KINASE"/>
    <property type="match status" value="1"/>
</dbReference>
<dbReference type="NCBIfam" id="TIGR00229">
    <property type="entry name" value="sensory_box"/>
    <property type="match status" value="4"/>
</dbReference>
<evidence type="ECO:0000256" key="2">
    <source>
        <dbReference type="ARBA" id="ARBA00012438"/>
    </source>
</evidence>
<dbReference type="GO" id="GO:0000156">
    <property type="term" value="F:phosphorelay response regulator activity"/>
    <property type="evidence" value="ECO:0007669"/>
    <property type="project" value="TreeGrafter"/>
</dbReference>
<dbReference type="InterPro" id="IPR000014">
    <property type="entry name" value="PAS"/>
</dbReference>
<proteinExistence type="predicted"/>
<dbReference type="PRINTS" id="PR00344">
    <property type="entry name" value="BCTRLSENSOR"/>
</dbReference>
<dbReference type="InterPro" id="IPR013767">
    <property type="entry name" value="PAS_fold"/>
</dbReference>
<dbReference type="Pfam" id="PF13188">
    <property type="entry name" value="PAS_8"/>
    <property type="match status" value="2"/>
</dbReference>
<dbReference type="InterPro" id="IPR005467">
    <property type="entry name" value="His_kinase_dom"/>
</dbReference>
<dbReference type="Pfam" id="PF00989">
    <property type="entry name" value="PAS"/>
    <property type="match status" value="1"/>
</dbReference>
<keyword evidence="6" id="KW-0472">Membrane</keyword>
<dbReference type="InterPro" id="IPR035965">
    <property type="entry name" value="PAS-like_dom_sf"/>
</dbReference>
<dbReference type="EC" id="2.7.13.3" evidence="2"/>
<feature type="domain" description="PAC" evidence="9">
    <location>
        <begin position="472"/>
        <end position="525"/>
    </location>
</feature>
<dbReference type="RefSeq" id="WP_061495587.1">
    <property type="nucleotide sequence ID" value="NZ_CP010951.1"/>
</dbReference>
<feature type="domain" description="Histidine kinase" evidence="7">
    <location>
        <begin position="536"/>
        <end position="753"/>
    </location>
</feature>
<dbReference type="InterPro" id="IPR001610">
    <property type="entry name" value="PAC"/>
</dbReference>
<dbReference type="PROSITE" id="PS50109">
    <property type="entry name" value="HIS_KIN"/>
    <property type="match status" value="1"/>
</dbReference>
<feature type="domain" description="PAC" evidence="9">
    <location>
        <begin position="215"/>
        <end position="267"/>
    </location>
</feature>
<dbReference type="CDD" id="cd00082">
    <property type="entry name" value="HisKA"/>
    <property type="match status" value="1"/>
</dbReference>
<dbReference type="Gene3D" id="1.10.287.130">
    <property type="match status" value="1"/>
</dbReference>
<dbReference type="InterPro" id="IPR036890">
    <property type="entry name" value="HATPase_C_sf"/>
</dbReference>
<dbReference type="SMART" id="SM00387">
    <property type="entry name" value="HATPase_c"/>
    <property type="match status" value="1"/>
</dbReference>
<dbReference type="PANTHER" id="PTHR42878">
    <property type="entry name" value="TWO-COMPONENT HISTIDINE KINASE"/>
    <property type="match status" value="1"/>
</dbReference>
<dbReference type="Proteomes" id="UP000070433">
    <property type="component" value="Chromosome"/>
</dbReference>
<evidence type="ECO:0000256" key="3">
    <source>
        <dbReference type="ARBA" id="ARBA00022553"/>
    </source>
</evidence>
<keyword evidence="11" id="KW-1185">Reference proteome</keyword>
<sequence length="770" mass="84270">MAAGGMEEVAAGLSDGALRSLVQNAPDGIFVADREGRFTYVNDAGCRMLGYARTEITGRNIADFLAPDDARRLDEARRRLASGGTQSGEWSLRRKDGSWLQVEVSANLLPDGQWHGFGRDISRRKTLEAERNSLFESVQQKNRWLQTVMDTLPMGLLLYDAEGARSSNRYTQELAGMGLAPDVPVSYPIMYPDGRPVPKEGRVSSRVLRRGETMLGEEYLLQKPDGSTIPILVSAAPIRDENGVVIGAVGVFQDISERMRLEQAVRDNERLLKAVFELLPVGVWIANRAGRVIRINPAAERIWHGARYVGLSEYDQYRGWWADSGEPIAAQDWALARAITRGETSTGDTVRIQCFDGSFKTIINSAAPIPEEHGGIGGGVTVSEDITALYETQRQLRANERLFRAVIDLLPVGVWIADKDGRITMQNAAGRRIWEETPERTGKYKGWWVDTGRPVAPDEWALTRALHKGRTSVGELLHIQCFDGSSKTIINWAAPIRNEAGEITGAVGVNEDITALYHTQEQLRAAVREREEILAVVTHDLRNPLSGLMLAAMTLERKAGRLPGGQDLGSAAGMIVENARSMSALVDDLLAVATAPSGRSMLQVAPVRAADLVARAARAAQPLFARADVGLEVRAPDELPTVQVDANRILRVLANLLDNAMKFTERGGATLLEAQPVSAGVRFSVANSGAALSEEELADMFQPFWQAARRDRRGAGLGLAICRSIIEAHGGSIWAEPADGMRVRVFFVLPRMQPQQAEDARQDTQPPRNG</sequence>
<dbReference type="EMBL" id="CP010951">
    <property type="protein sequence ID" value="AMO21826.1"/>
    <property type="molecule type" value="Genomic_DNA"/>
</dbReference>
<evidence type="ECO:0000313" key="10">
    <source>
        <dbReference type="EMBL" id="AMO21826.1"/>
    </source>
</evidence>
<reference evidence="10 11" key="1">
    <citation type="journal article" date="2014" name="Int. J. Syst. Evol. Microbiol.">
        <title>Ramlibacter solisilvae sp. nov., isolated from forest soil, and emended description of the genus Ramlibacter.</title>
        <authorList>
            <person name="Lee H.J."/>
            <person name="Lee S.H."/>
            <person name="Lee S.S."/>
            <person name="Lee J.S."/>
            <person name="Kim Y."/>
            <person name="Kim S.C."/>
            <person name="Jeon C.O."/>
        </authorList>
    </citation>
    <scope>NUCLEOTIDE SEQUENCE [LARGE SCALE GENOMIC DNA]</scope>
    <source>
        <strain evidence="10 11">5-10</strain>
    </source>
</reference>
<dbReference type="SMART" id="SM00091">
    <property type="entry name" value="PAS"/>
    <property type="match status" value="3"/>
</dbReference>
<dbReference type="GO" id="GO:0016020">
    <property type="term" value="C:membrane"/>
    <property type="evidence" value="ECO:0007669"/>
    <property type="project" value="UniProtKB-SubCell"/>
</dbReference>
<dbReference type="GO" id="GO:0006355">
    <property type="term" value="P:regulation of DNA-templated transcription"/>
    <property type="evidence" value="ECO:0007669"/>
    <property type="project" value="InterPro"/>
</dbReference>
<evidence type="ECO:0000256" key="1">
    <source>
        <dbReference type="ARBA" id="ARBA00000085"/>
    </source>
</evidence>
<gene>
    <name evidence="10" type="ORF">UC35_01705</name>
</gene>
<dbReference type="Gene3D" id="3.30.565.10">
    <property type="entry name" value="Histidine kinase-like ATPase, C-terminal domain"/>
    <property type="match status" value="1"/>
</dbReference>
<dbReference type="SUPFAM" id="SSF47384">
    <property type="entry name" value="Homodimeric domain of signal transducing histidine kinase"/>
    <property type="match status" value="1"/>
</dbReference>
<dbReference type="InterPro" id="IPR004358">
    <property type="entry name" value="Sig_transdc_His_kin-like_C"/>
</dbReference>
<evidence type="ECO:0000259" key="9">
    <source>
        <dbReference type="PROSITE" id="PS50113"/>
    </source>
</evidence>
<protein>
    <recommendedName>
        <fullName evidence="2">histidine kinase</fullName>
        <ecNumber evidence="2">2.7.13.3</ecNumber>
    </recommendedName>
</protein>
<dbReference type="InterPro" id="IPR036097">
    <property type="entry name" value="HisK_dim/P_sf"/>
</dbReference>
<evidence type="ECO:0000259" key="7">
    <source>
        <dbReference type="PROSITE" id="PS50109"/>
    </source>
</evidence>
<dbReference type="SUPFAM" id="SSF55785">
    <property type="entry name" value="PYP-like sensor domain (PAS domain)"/>
    <property type="match status" value="4"/>
</dbReference>
<dbReference type="InterPro" id="IPR000700">
    <property type="entry name" value="PAS-assoc_C"/>
</dbReference>
<feature type="domain" description="PAS" evidence="8">
    <location>
        <begin position="14"/>
        <end position="84"/>
    </location>
</feature>
<dbReference type="Pfam" id="PF02518">
    <property type="entry name" value="HATPase_c"/>
    <property type="match status" value="1"/>
</dbReference>
<dbReference type="OrthoDB" id="9796305at2"/>
<dbReference type="Pfam" id="PF00512">
    <property type="entry name" value="HisKA"/>
    <property type="match status" value="1"/>
</dbReference>
<evidence type="ECO:0000313" key="11">
    <source>
        <dbReference type="Proteomes" id="UP000070433"/>
    </source>
</evidence>
<comment type="catalytic activity">
    <reaction evidence="1">
        <text>ATP + protein L-histidine = ADP + protein N-phospho-L-histidine.</text>
        <dbReference type="EC" id="2.7.13.3"/>
    </reaction>
</comment>
<keyword evidence="3" id="KW-0597">Phosphoprotein</keyword>